<dbReference type="Pfam" id="PF02065">
    <property type="entry name" value="Melibiase"/>
    <property type="match status" value="1"/>
</dbReference>
<keyword evidence="4" id="KW-0326">Glycosidase</keyword>
<dbReference type="InterPro" id="IPR031705">
    <property type="entry name" value="Glyco_hydro_36_C"/>
</dbReference>
<evidence type="ECO:0000256" key="4">
    <source>
        <dbReference type="ARBA" id="ARBA00023295"/>
    </source>
</evidence>
<dbReference type="InterPro" id="IPR017853">
    <property type="entry name" value="GH"/>
</dbReference>
<gene>
    <name evidence="7" type="ORF">M9Y10_003092</name>
</gene>
<dbReference type="Gene3D" id="2.60.40.1180">
    <property type="entry name" value="Golgi alpha-mannosidase II"/>
    <property type="match status" value="1"/>
</dbReference>
<comment type="catalytic activity">
    <reaction evidence="1">
        <text>Hydrolysis of terminal, non-reducing alpha-D-galactose residues in alpha-D-galactosides, including galactose oligosaccharides, galactomannans and galactolipids.</text>
        <dbReference type="EC" id="3.2.1.22"/>
    </reaction>
</comment>
<sequence length="742" mass="84957">MTSAVVHYHEGCKTFHLTNGRISYIMKILLNDHVGQLYYGKALIDVDNFDHLLENYSRGMQTSVFQDNKFFSLEHMKQEYPCYGSTDFRGPAYQIKQPNGSLITDLAYQSHTITKGKPKLEGLPATYVENENEAVTLTLHLHDKLLGLDVNLNYTLFSDYDAIARSVQFINNGTQELRILSAMSLCVDLPDSNYNFVHFDGAWARERHLHEGKLQQGIQAVGSRRGHSSPNHNPFIMLRRPNTDEYSGEVLGFSLVYSGNFIAQVEVDTWNTSRVTLGINPINFDWKLSPKATFQTPEAVVVYSSEGTNGLSRNFHHLYRTRLVRGQWRDKPRPILINNWEATYFDFNEDKLVSIAEAAKNDGVELFVLDDGWFGARCSDTAGLGDWKPNLDRLPRGIKGLSERIEALGMKFGLWFEPEMVNMDSDLFRAHPDWRISTPDRRISQGRNQYVLDFSRKEVVDNIYEQMSTLLADSKVSYIKWDMNRSMTEVFSAGFPADQQGEIFHRYILGVYNLYERLIQKFPHILFESCSSGGARFDPGLLYYAPQCWASDNTDAVCRMKIQYGTSFCYPISAMGAHVSACPNHQNSRTTPFQTRANVAHFGTFGYELDLNKLTQEERQMVRDQIKFMKEYREIIQFGEFYRLVSPFEGNFMSWMVVSKDKKTAIVGWYKVLNDVNAAYQRVHLLGLDPSLVYKVDGDKGHTGSELMNHGLIVSDSEAGHEAPYEYRHSCDFDSRLFVLKA</sequence>
<dbReference type="Proteomes" id="UP001470230">
    <property type="component" value="Unassembled WGS sequence"/>
</dbReference>
<dbReference type="InterPro" id="IPR031704">
    <property type="entry name" value="Glyco_hydro_36_N"/>
</dbReference>
<dbReference type="EC" id="3.2.1.22" evidence="2"/>
<keyword evidence="3" id="KW-0378">Hydrolase</keyword>
<evidence type="ECO:0000259" key="5">
    <source>
        <dbReference type="Pfam" id="PF16874"/>
    </source>
</evidence>
<reference evidence="7 8" key="1">
    <citation type="submission" date="2024-04" db="EMBL/GenBank/DDBJ databases">
        <title>Tritrichomonas musculus Genome.</title>
        <authorList>
            <person name="Alves-Ferreira E."/>
            <person name="Grigg M."/>
            <person name="Lorenzi H."/>
            <person name="Galac M."/>
        </authorList>
    </citation>
    <scope>NUCLEOTIDE SEQUENCE [LARGE SCALE GENOMIC DNA]</scope>
    <source>
        <strain evidence="7 8">EAF2021</strain>
    </source>
</reference>
<organism evidence="7 8">
    <name type="scientific">Tritrichomonas musculus</name>
    <dbReference type="NCBI Taxonomy" id="1915356"/>
    <lineage>
        <taxon>Eukaryota</taxon>
        <taxon>Metamonada</taxon>
        <taxon>Parabasalia</taxon>
        <taxon>Tritrichomonadida</taxon>
        <taxon>Tritrichomonadidae</taxon>
        <taxon>Tritrichomonas</taxon>
    </lineage>
</organism>
<comment type="caution">
    <text evidence="7">The sequence shown here is derived from an EMBL/GenBank/DDBJ whole genome shotgun (WGS) entry which is preliminary data.</text>
</comment>
<dbReference type="Pfam" id="PF16874">
    <property type="entry name" value="Glyco_hydro_36C"/>
    <property type="match status" value="1"/>
</dbReference>
<evidence type="ECO:0000256" key="2">
    <source>
        <dbReference type="ARBA" id="ARBA00012755"/>
    </source>
</evidence>
<proteinExistence type="predicted"/>
<feature type="domain" description="Glycosyl hydrolase family 36 C-terminal" evidence="5">
    <location>
        <begin position="653"/>
        <end position="740"/>
    </location>
</feature>
<dbReference type="PRINTS" id="PR00743">
    <property type="entry name" value="GLHYDRLASE36"/>
</dbReference>
<dbReference type="PANTHER" id="PTHR43053:SF3">
    <property type="entry name" value="ALPHA-GALACTOSIDASE C-RELATED"/>
    <property type="match status" value="1"/>
</dbReference>
<dbReference type="InterPro" id="IPR038417">
    <property type="entry name" value="Alpga-gal_N_sf"/>
</dbReference>
<dbReference type="InterPro" id="IPR002252">
    <property type="entry name" value="Glyco_hydro_36"/>
</dbReference>
<dbReference type="InterPro" id="IPR013780">
    <property type="entry name" value="Glyco_hydro_b"/>
</dbReference>
<dbReference type="PIRSF" id="PIRSF005536">
    <property type="entry name" value="Agal"/>
    <property type="match status" value="1"/>
</dbReference>
<dbReference type="Gene3D" id="3.20.20.70">
    <property type="entry name" value="Aldolase class I"/>
    <property type="match status" value="1"/>
</dbReference>
<dbReference type="PANTHER" id="PTHR43053">
    <property type="entry name" value="GLYCOSIDASE FAMILY 31"/>
    <property type="match status" value="1"/>
</dbReference>
<accession>A0ABR2JNX2</accession>
<dbReference type="SUPFAM" id="SSF51445">
    <property type="entry name" value="(Trans)glycosidases"/>
    <property type="match status" value="1"/>
</dbReference>
<dbReference type="InterPro" id="IPR050985">
    <property type="entry name" value="Alpha-glycosidase_related"/>
</dbReference>
<dbReference type="EMBL" id="JAPFFF010000010">
    <property type="protein sequence ID" value="KAK8880420.1"/>
    <property type="molecule type" value="Genomic_DNA"/>
</dbReference>
<evidence type="ECO:0000259" key="6">
    <source>
        <dbReference type="Pfam" id="PF16875"/>
    </source>
</evidence>
<dbReference type="Pfam" id="PF16875">
    <property type="entry name" value="Glyco_hydro_36N"/>
    <property type="match status" value="1"/>
</dbReference>
<evidence type="ECO:0000256" key="3">
    <source>
        <dbReference type="ARBA" id="ARBA00022801"/>
    </source>
</evidence>
<name>A0ABR2JNX2_9EUKA</name>
<evidence type="ECO:0000256" key="1">
    <source>
        <dbReference type="ARBA" id="ARBA00001255"/>
    </source>
</evidence>
<evidence type="ECO:0000313" key="8">
    <source>
        <dbReference type="Proteomes" id="UP001470230"/>
    </source>
</evidence>
<feature type="domain" description="Glycosyl hydrolase family 36 N-terminal" evidence="6">
    <location>
        <begin position="33"/>
        <end position="288"/>
    </location>
</feature>
<protein>
    <recommendedName>
        <fullName evidence="2">alpha-galactosidase</fullName>
        <ecNumber evidence="2">3.2.1.22</ecNumber>
    </recommendedName>
</protein>
<dbReference type="CDD" id="cd14791">
    <property type="entry name" value="GH36"/>
    <property type="match status" value="1"/>
</dbReference>
<dbReference type="Gene3D" id="2.70.98.60">
    <property type="entry name" value="alpha-galactosidase from lactobacil brevis"/>
    <property type="match status" value="1"/>
</dbReference>
<dbReference type="InterPro" id="IPR013785">
    <property type="entry name" value="Aldolase_TIM"/>
</dbReference>
<keyword evidence="8" id="KW-1185">Reference proteome</keyword>
<evidence type="ECO:0000313" key="7">
    <source>
        <dbReference type="EMBL" id="KAK8880420.1"/>
    </source>
</evidence>